<dbReference type="EMBL" id="CP036402">
    <property type="protein sequence ID" value="QBI22089.1"/>
    <property type="molecule type" value="Genomic_DNA"/>
</dbReference>
<feature type="domain" description="N-acetyltransferase" evidence="1">
    <location>
        <begin position="1"/>
        <end position="132"/>
    </location>
</feature>
<reference evidence="2 3" key="1">
    <citation type="submission" date="2019-01" db="EMBL/GenBank/DDBJ databases">
        <title>Egibacter rhizosphaerae EGI 80759T.</title>
        <authorList>
            <person name="Chen D.-D."/>
            <person name="Tian Y."/>
            <person name="Jiao J.-Y."/>
            <person name="Zhang X.-T."/>
            <person name="Zhang Y.-G."/>
            <person name="Zhang Y."/>
            <person name="Xiao M."/>
            <person name="Shu W.-S."/>
            <person name="Li W.-J."/>
        </authorList>
    </citation>
    <scope>NUCLEOTIDE SEQUENCE [LARGE SCALE GENOMIC DNA]</scope>
    <source>
        <strain evidence="2 3">EGI 80759</strain>
    </source>
</reference>
<accession>A0A411YLI9</accession>
<dbReference type="Gene3D" id="3.40.630.30">
    <property type="match status" value="1"/>
</dbReference>
<dbReference type="InterPro" id="IPR016181">
    <property type="entry name" value="Acyl_CoA_acyltransferase"/>
</dbReference>
<dbReference type="Proteomes" id="UP000291469">
    <property type="component" value="Chromosome"/>
</dbReference>
<dbReference type="Pfam" id="PF13673">
    <property type="entry name" value="Acetyltransf_10"/>
    <property type="match status" value="1"/>
</dbReference>
<dbReference type="AlphaFoldDB" id="A0A411YLI9"/>
<organism evidence="2 3">
    <name type="scientific">Egibacter rhizosphaerae</name>
    <dbReference type="NCBI Taxonomy" id="1670831"/>
    <lineage>
        <taxon>Bacteria</taxon>
        <taxon>Bacillati</taxon>
        <taxon>Actinomycetota</taxon>
        <taxon>Nitriliruptoria</taxon>
        <taxon>Egibacterales</taxon>
        <taxon>Egibacteraceae</taxon>
        <taxon>Egibacter</taxon>
    </lineage>
</organism>
<dbReference type="GO" id="GO:0016747">
    <property type="term" value="F:acyltransferase activity, transferring groups other than amino-acyl groups"/>
    <property type="evidence" value="ECO:0007669"/>
    <property type="project" value="InterPro"/>
</dbReference>
<dbReference type="SUPFAM" id="SSF55729">
    <property type="entry name" value="Acyl-CoA N-acyltransferases (Nat)"/>
    <property type="match status" value="1"/>
</dbReference>
<dbReference type="CDD" id="cd04301">
    <property type="entry name" value="NAT_SF"/>
    <property type="match status" value="1"/>
</dbReference>
<gene>
    <name evidence="2" type="ORF">ER308_17100</name>
</gene>
<dbReference type="OrthoDB" id="9796171at2"/>
<dbReference type="InterPro" id="IPR000182">
    <property type="entry name" value="GNAT_dom"/>
</dbReference>
<dbReference type="PROSITE" id="PS51186">
    <property type="entry name" value="GNAT"/>
    <property type="match status" value="1"/>
</dbReference>
<protein>
    <submittedName>
        <fullName evidence="2">GNAT family N-acetyltransferase</fullName>
    </submittedName>
</protein>
<name>A0A411YLI9_9ACTN</name>
<evidence type="ECO:0000313" key="2">
    <source>
        <dbReference type="EMBL" id="QBI22089.1"/>
    </source>
</evidence>
<proteinExistence type="predicted"/>
<sequence length="132" mass="14687">MAPGTLYRLLRLRVDVFVVEQGAAYPELDGRDLEPTAVHCWIERDGEPVAYLRVLDEAGGGSRVGRVVTAPSARGEGLATRLVEHVLERCCTPPVRLGAQSHLAEWYGRFGFVRTGETYEEDGIPHVPMERR</sequence>
<keyword evidence="2" id="KW-0808">Transferase</keyword>
<dbReference type="KEGG" id="erz:ER308_17100"/>
<keyword evidence="3" id="KW-1185">Reference proteome</keyword>
<evidence type="ECO:0000313" key="3">
    <source>
        <dbReference type="Proteomes" id="UP000291469"/>
    </source>
</evidence>
<evidence type="ECO:0000259" key="1">
    <source>
        <dbReference type="PROSITE" id="PS51186"/>
    </source>
</evidence>